<dbReference type="STRING" id="316067.Geob_1153"/>
<dbReference type="Proteomes" id="UP000007721">
    <property type="component" value="Chromosome"/>
</dbReference>
<dbReference type="PROSITE" id="PS51186">
    <property type="entry name" value="GNAT"/>
    <property type="match status" value="1"/>
</dbReference>
<evidence type="ECO:0000313" key="2">
    <source>
        <dbReference type="EMBL" id="ACM19513.1"/>
    </source>
</evidence>
<dbReference type="OrthoDB" id="9797178at2"/>
<feature type="domain" description="N-acetyltransferase" evidence="1">
    <location>
        <begin position="1"/>
        <end position="145"/>
    </location>
</feature>
<protein>
    <submittedName>
        <fullName evidence="2">Acetyltransferase, putative</fullName>
    </submittedName>
</protein>
<accession>B9M3A3</accession>
<keyword evidence="2" id="KW-0808">Transferase</keyword>
<keyword evidence="3" id="KW-1185">Reference proteome</keyword>
<dbReference type="EMBL" id="CP001390">
    <property type="protein sequence ID" value="ACM19513.1"/>
    <property type="molecule type" value="Genomic_DNA"/>
</dbReference>
<dbReference type="Pfam" id="PF13508">
    <property type="entry name" value="Acetyltransf_7"/>
    <property type="match status" value="1"/>
</dbReference>
<proteinExistence type="predicted"/>
<dbReference type="InterPro" id="IPR016181">
    <property type="entry name" value="Acyl_CoA_acyltransferase"/>
</dbReference>
<dbReference type="KEGG" id="geo:Geob_1153"/>
<dbReference type="SUPFAM" id="SSF55729">
    <property type="entry name" value="Acyl-CoA N-acyltransferases (Nat)"/>
    <property type="match status" value="1"/>
</dbReference>
<dbReference type="AlphaFoldDB" id="B9M3A3"/>
<gene>
    <name evidence="2" type="ordered locus">Geob_1153</name>
</gene>
<dbReference type="CDD" id="cd04301">
    <property type="entry name" value="NAT_SF"/>
    <property type="match status" value="1"/>
</dbReference>
<dbReference type="HOGENOM" id="CLU_081840_3_2_7"/>
<reference evidence="2 3" key="1">
    <citation type="submission" date="2009-01" db="EMBL/GenBank/DDBJ databases">
        <title>Complete sequence of Geobacter sp. FRC-32.</title>
        <authorList>
            <consortium name="US DOE Joint Genome Institute"/>
            <person name="Lucas S."/>
            <person name="Copeland A."/>
            <person name="Lapidus A."/>
            <person name="Glavina del Rio T."/>
            <person name="Dalin E."/>
            <person name="Tice H."/>
            <person name="Bruce D."/>
            <person name="Goodwin L."/>
            <person name="Pitluck S."/>
            <person name="Saunders E."/>
            <person name="Brettin T."/>
            <person name="Detter J.C."/>
            <person name="Han C."/>
            <person name="Larimer F."/>
            <person name="Land M."/>
            <person name="Hauser L."/>
            <person name="Kyrpides N."/>
            <person name="Ovchinnikova G."/>
            <person name="Kostka J."/>
            <person name="Richardson P."/>
        </authorList>
    </citation>
    <scope>NUCLEOTIDE SEQUENCE [LARGE SCALE GENOMIC DNA]</scope>
    <source>
        <strain evidence="3">DSM 22248 / JCM 15807 / FRC-32</strain>
    </source>
</reference>
<dbReference type="InterPro" id="IPR000182">
    <property type="entry name" value="GNAT_dom"/>
</dbReference>
<dbReference type="GO" id="GO:0016747">
    <property type="term" value="F:acyltransferase activity, transferring groups other than amino-acyl groups"/>
    <property type="evidence" value="ECO:0007669"/>
    <property type="project" value="InterPro"/>
</dbReference>
<dbReference type="eggNOG" id="COG3153">
    <property type="taxonomic scope" value="Bacteria"/>
</dbReference>
<dbReference type="RefSeq" id="WP_012646242.1">
    <property type="nucleotide sequence ID" value="NC_011979.1"/>
</dbReference>
<dbReference type="Gene3D" id="3.40.630.30">
    <property type="match status" value="1"/>
</dbReference>
<evidence type="ECO:0000259" key="1">
    <source>
        <dbReference type="PROSITE" id="PS51186"/>
    </source>
</evidence>
<sequence length="173" mass="19443">MKIQKLMIENRTKVYALLQHAFPGTDYEVALVQKLHENNRLVHEWVCIHTSKVIAYIAFSNAYDGTDICGLHLAPMAVAPEFQNQGVGSELLKFALRQEAIKSRTLFVLGKPAYYQRFGFEPCGAPICPFDKNNSHFLSMRNNIAVSFSVGYEPEFNAAATSSGKQGKNRRSR</sequence>
<evidence type="ECO:0000313" key="3">
    <source>
        <dbReference type="Proteomes" id="UP000007721"/>
    </source>
</evidence>
<organism evidence="2 3">
    <name type="scientific">Geotalea daltonii (strain DSM 22248 / JCM 15807 / FRC-32)</name>
    <name type="common">Geobacter daltonii</name>
    <dbReference type="NCBI Taxonomy" id="316067"/>
    <lineage>
        <taxon>Bacteria</taxon>
        <taxon>Pseudomonadati</taxon>
        <taxon>Thermodesulfobacteriota</taxon>
        <taxon>Desulfuromonadia</taxon>
        <taxon>Geobacterales</taxon>
        <taxon>Geobacteraceae</taxon>
        <taxon>Geotalea</taxon>
    </lineage>
</organism>
<name>B9M3A3_GEODF</name>